<gene>
    <name evidence="1" type="ORF">Lade_0315</name>
    <name evidence="2" type="ORF">NCTC12735_00770</name>
</gene>
<reference evidence="1 3" key="1">
    <citation type="submission" date="2015-11" db="EMBL/GenBank/DDBJ databases">
        <title>Identification of large and diverse effector repertoires of 38 Legionella species.</title>
        <authorList>
            <person name="Burstein D."/>
            <person name="Amaro F."/>
            <person name="Zusman T."/>
            <person name="Lifshitz Z."/>
            <person name="Cohen O."/>
            <person name="Gilbert J.A."/>
            <person name="Pupko T."/>
            <person name="Shuman H.A."/>
            <person name="Segal G."/>
        </authorList>
    </citation>
    <scope>NUCLEOTIDE SEQUENCE [LARGE SCALE GENOMIC DNA]</scope>
    <source>
        <strain evidence="1 3">1762-AUS-E</strain>
    </source>
</reference>
<dbReference type="OrthoDB" id="5653210at2"/>
<evidence type="ECO:0000313" key="1">
    <source>
        <dbReference type="EMBL" id="KTC65657.1"/>
    </source>
</evidence>
<dbReference type="PATRIC" id="fig|45056.6.peg.322"/>
<organism evidence="1 3">
    <name type="scientific">Legionella adelaidensis</name>
    <dbReference type="NCBI Taxonomy" id="45056"/>
    <lineage>
        <taxon>Bacteria</taxon>
        <taxon>Pseudomonadati</taxon>
        <taxon>Pseudomonadota</taxon>
        <taxon>Gammaproteobacteria</taxon>
        <taxon>Legionellales</taxon>
        <taxon>Legionellaceae</taxon>
        <taxon>Legionella</taxon>
    </lineage>
</organism>
<dbReference type="KEGG" id="ladl:NCTC12735_00770"/>
<evidence type="ECO:0000313" key="2">
    <source>
        <dbReference type="EMBL" id="VEH85147.1"/>
    </source>
</evidence>
<geneLocation type="plasmid" evidence="2 4">
    <name>11</name>
</geneLocation>
<dbReference type="EMBL" id="LR134420">
    <property type="protein sequence ID" value="VEH85147.1"/>
    <property type="molecule type" value="Genomic_DNA"/>
</dbReference>
<sequence>MSTPDNEFLYQAAVEWIKKNPDTTGLSSKDKDAFLSFKTLSPEDKGELLLTLLKTTGLAEKIKPALPYLTFDLQGIPQELYLEIAAQLENESHRSHLVSVSKNMHSFIQTSRLQDKFLQHVAYGEQGKAEKLFTEVYQGKTEKIQEALRHQGTFTDYSGRTFQCSAYEYAYWAKDTHMCRMLERHMDDATKKEMLARVNKIEHTGLSYTQDGVDYCTHHFDMTPLIQALQFYVDNYNAWSTAHNQDALKAAWMNVGLAQRDVPAHVAQEYCRPDRSFHPCPLFNEPVLPRILTFYNWLTKRDKPWFPLISNSGLGFDFALMRWGKREGPEPCGPWVNGIGAAHDLAAVSRLDAVRTADLTLSWKHLNSPAISHGVSILNFSV</sequence>
<protein>
    <submittedName>
        <fullName evidence="2">SidC homolog</fullName>
    </submittedName>
</protein>
<name>A0A0W0R3P1_9GAMM</name>
<proteinExistence type="predicted"/>
<keyword evidence="3" id="KW-1185">Reference proteome</keyword>
<keyword evidence="2" id="KW-0614">Plasmid</keyword>
<accession>A0A0W0R3P1</accession>
<dbReference type="EMBL" id="LNKA01000001">
    <property type="protein sequence ID" value="KTC65657.1"/>
    <property type="molecule type" value="Genomic_DNA"/>
</dbReference>
<dbReference type="RefSeq" id="WP_058461398.1">
    <property type="nucleotide sequence ID" value="NZ_CAAAHS010000008.1"/>
</dbReference>
<evidence type="ECO:0000313" key="3">
    <source>
        <dbReference type="Proteomes" id="UP000054859"/>
    </source>
</evidence>
<dbReference type="Proteomes" id="UP000054859">
    <property type="component" value="Unassembled WGS sequence"/>
</dbReference>
<reference evidence="2 4" key="2">
    <citation type="submission" date="2018-12" db="EMBL/GenBank/DDBJ databases">
        <authorList>
            <consortium name="Pathogen Informatics"/>
        </authorList>
    </citation>
    <scope>NUCLEOTIDE SEQUENCE [LARGE SCALE GENOMIC DNA]</scope>
    <source>
        <strain evidence="2 4">NCTC12735</strain>
        <plasmid evidence="4">11</plasmid>
    </source>
</reference>
<evidence type="ECO:0000313" key="4">
    <source>
        <dbReference type="Proteomes" id="UP000281170"/>
    </source>
</evidence>
<dbReference type="Proteomes" id="UP000281170">
    <property type="component" value="Plasmid 11"/>
</dbReference>
<dbReference type="AlphaFoldDB" id="A0A0W0R3P1"/>